<dbReference type="InterPro" id="IPR016181">
    <property type="entry name" value="Acyl_CoA_acyltransferase"/>
</dbReference>
<reference evidence="3" key="1">
    <citation type="journal article" date="2019" name="Int. J. Syst. Evol. Microbiol.">
        <title>The Global Catalogue of Microorganisms (GCM) 10K type strain sequencing project: providing services to taxonomists for standard genome sequencing and annotation.</title>
        <authorList>
            <consortium name="The Broad Institute Genomics Platform"/>
            <consortium name="The Broad Institute Genome Sequencing Center for Infectious Disease"/>
            <person name="Wu L."/>
            <person name="Ma J."/>
        </authorList>
    </citation>
    <scope>NUCLEOTIDE SEQUENCE [LARGE SCALE GENOMIC DNA]</scope>
    <source>
        <strain evidence="3">NBRC 105830</strain>
    </source>
</reference>
<gene>
    <name evidence="2" type="ORF">GCM10025862_08180</name>
</gene>
<dbReference type="PROSITE" id="PS51186">
    <property type="entry name" value="GNAT"/>
    <property type="match status" value="1"/>
</dbReference>
<accession>A0ABQ6HLC8</accession>
<sequence>MDLSPGWHTDLAVLRLGGSQITEHDDHLVIRSPHNPGYHWGNFILQTDPGESSDADRWTRLFHNTFPGVRHLAIGLVGAPEPGAWAGPGVEVTADTVLTTRRLPRLAPAPRGYVVRALSTEADWAALLAAELADNARTGREPPADFEAFSREQLATRRQLVQAGDGAWFGAFTTGDDGGGSGGDSHDDRPDALAASLGIVLCDKTARYQSVSTHPDHRRRGLATHLLGVAARWAADQGSDEWVIVTESDNPAGRVYRSVGFAPDRPIHQVYAPRTR</sequence>
<evidence type="ECO:0000313" key="2">
    <source>
        <dbReference type="EMBL" id="GMA18797.1"/>
    </source>
</evidence>
<feature type="domain" description="N-acetyltransferase" evidence="1">
    <location>
        <begin position="113"/>
        <end position="276"/>
    </location>
</feature>
<dbReference type="InterPro" id="IPR000182">
    <property type="entry name" value="GNAT_dom"/>
</dbReference>
<name>A0ABQ6HLC8_9MICO</name>
<dbReference type="RefSeq" id="WP_241443169.1">
    <property type="nucleotide sequence ID" value="NZ_BSUJ01000001.1"/>
</dbReference>
<keyword evidence="3" id="KW-1185">Reference proteome</keyword>
<organism evidence="2 3">
    <name type="scientific">Arsenicicoccus piscis</name>
    <dbReference type="NCBI Taxonomy" id="673954"/>
    <lineage>
        <taxon>Bacteria</taxon>
        <taxon>Bacillati</taxon>
        <taxon>Actinomycetota</taxon>
        <taxon>Actinomycetes</taxon>
        <taxon>Micrococcales</taxon>
        <taxon>Intrasporangiaceae</taxon>
        <taxon>Arsenicicoccus</taxon>
    </lineage>
</organism>
<dbReference type="EMBL" id="BSUJ01000001">
    <property type="protein sequence ID" value="GMA18797.1"/>
    <property type="molecule type" value="Genomic_DNA"/>
</dbReference>
<evidence type="ECO:0000259" key="1">
    <source>
        <dbReference type="PROSITE" id="PS51186"/>
    </source>
</evidence>
<comment type="caution">
    <text evidence="2">The sequence shown here is derived from an EMBL/GenBank/DDBJ whole genome shotgun (WGS) entry which is preliminary data.</text>
</comment>
<proteinExistence type="predicted"/>
<evidence type="ECO:0000313" key="3">
    <source>
        <dbReference type="Proteomes" id="UP001157109"/>
    </source>
</evidence>
<dbReference type="Pfam" id="PF00583">
    <property type="entry name" value="Acetyltransf_1"/>
    <property type="match status" value="1"/>
</dbReference>
<dbReference type="SUPFAM" id="SSF55729">
    <property type="entry name" value="Acyl-CoA N-acyltransferases (Nat)"/>
    <property type="match status" value="1"/>
</dbReference>
<dbReference type="Gene3D" id="3.40.630.30">
    <property type="match status" value="1"/>
</dbReference>
<dbReference type="Proteomes" id="UP001157109">
    <property type="component" value="Unassembled WGS sequence"/>
</dbReference>
<protein>
    <submittedName>
        <fullName evidence="2">N-acetyltransferase</fullName>
    </submittedName>
</protein>
<dbReference type="CDD" id="cd04301">
    <property type="entry name" value="NAT_SF"/>
    <property type="match status" value="1"/>
</dbReference>